<dbReference type="GO" id="GO:0007586">
    <property type="term" value="P:digestion"/>
    <property type="evidence" value="ECO:0007669"/>
    <property type="project" value="InterPro"/>
</dbReference>
<evidence type="ECO:0000256" key="1">
    <source>
        <dbReference type="ARBA" id="ARBA00004613"/>
    </source>
</evidence>
<dbReference type="InterPro" id="IPR024270">
    <property type="entry name" value="Urocortin_II/III"/>
</dbReference>
<protein>
    <submittedName>
        <fullName evidence="9">Urocortin 3, like</fullName>
    </submittedName>
</protein>
<evidence type="ECO:0000313" key="9">
    <source>
        <dbReference type="Ensembl" id="ENSPKIP00000002095.1"/>
    </source>
</evidence>
<sequence>MVISEIRVHSVTYYKRHLRLWLCPPHSGLPLEQHVLVTVRLVFYIYDVCSRRELHFNGTAIYGIRFYLKYRLVLQFSRGELIKTQKREEKKKKTLILSLFYISLHCNHFVLHKKMSYIKPLFVLTVLCTSTSCHRIKLYKSEPSLLDGDISARNYQFTGADGLGSRNLPKSTFDSQESRRRRIFPTSYLKQVDQRNAPKSVQQAKFTLSLDVPTNIMNILFSIAKDKNLRAKADDNARLLAQIGKRK</sequence>
<reference evidence="9" key="2">
    <citation type="submission" date="2025-09" db="UniProtKB">
        <authorList>
            <consortium name="Ensembl"/>
        </authorList>
    </citation>
    <scope>IDENTIFICATION</scope>
</reference>
<dbReference type="KEGG" id="pki:111838112"/>
<dbReference type="Proteomes" id="UP000261540">
    <property type="component" value="Unplaced"/>
</dbReference>
<evidence type="ECO:0000259" key="8">
    <source>
        <dbReference type="Pfam" id="PF00473"/>
    </source>
</evidence>
<dbReference type="GO" id="GO:0009755">
    <property type="term" value="P:hormone-mediated signaling pathway"/>
    <property type="evidence" value="ECO:0007669"/>
    <property type="project" value="TreeGrafter"/>
</dbReference>
<keyword evidence="5" id="KW-0372">Hormone</keyword>
<dbReference type="AlphaFoldDB" id="A0A3B3Q8Z3"/>
<dbReference type="STRING" id="1676925.ENSPKIP00000002095"/>
<keyword evidence="4" id="KW-0964">Secreted</keyword>
<comment type="subunit">
    <text evidence="3">Binds with high affinity to CRF receptors 2-alpha and 2-beta.</text>
</comment>
<comment type="similarity">
    <text evidence="2">Belongs to the sauvagine/corticotropin-releasing factor/urotensin I family.</text>
</comment>
<keyword evidence="6" id="KW-0732">Signal</keyword>
<dbReference type="GO" id="GO:0031669">
    <property type="term" value="P:cellular response to nutrient levels"/>
    <property type="evidence" value="ECO:0007669"/>
    <property type="project" value="TreeGrafter"/>
</dbReference>
<dbReference type="GO" id="GO:0005179">
    <property type="term" value="F:hormone activity"/>
    <property type="evidence" value="ECO:0007669"/>
    <property type="project" value="UniProtKB-KW"/>
</dbReference>
<evidence type="ECO:0000256" key="4">
    <source>
        <dbReference type="ARBA" id="ARBA00022525"/>
    </source>
</evidence>
<dbReference type="PANTHER" id="PTHR17575">
    <property type="entry name" value="UROCORTIN-2 AND 3"/>
    <property type="match status" value="1"/>
</dbReference>
<organism evidence="9 10">
    <name type="scientific">Paramormyrops kingsleyae</name>
    <dbReference type="NCBI Taxonomy" id="1676925"/>
    <lineage>
        <taxon>Eukaryota</taxon>
        <taxon>Metazoa</taxon>
        <taxon>Chordata</taxon>
        <taxon>Craniata</taxon>
        <taxon>Vertebrata</taxon>
        <taxon>Euteleostomi</taxon>
        <taxon>Actinopterygii</taxon>
        <taxon>Neopterygii</taxon>
        <taxon>Teleostei</taxon>
        <taxon>Osteoglossocephala</taxon>
        <taxon>Osteoglossomorpha</taxon>
        <taxon>Osteoglossiformes</taxon>
        <taxon>Mormyridae</taxon>
        <taxon>Paramormyrops</taxon>
    </lineage>
</organism>
<dbReference type="PANTHER" id="PTHR17575:SF1">
    <property type="entry name" value="UROCORTIN-3"/>
    <property type="match status" value="1"/>
</dbReference>
<comment type="subcellular location">
    <subcellularLocation>
        <location evidence="1">Secreted</location>
    </subcellularLocation>
</comment>
<dbReference type="InterPro" id="IPR000187">
    <property type="entry name" value="CRF"/>
</dbReference>
<accession>A0A3B3Q8Z3</accession>
<dbReference type="OrthoDB" id="9949770at2759"/>
<dbReference type="Ensembl" id="ENSPKIT00000026034.1">
    <property type="protein sequence ID" value="ENSPKIP00000002095.1"/>
    <property type="gene ID" value="ENSPKIG00000020127.1"/>
</dbReference>
<keyword evidence="10" id="KW-1185">Reference proteome</keyword>
<evidence type="ECO:0000256" key="3">
    <source>
        <dbReference type="ARBA" id="ARBA00011328"/>
    </source>
</evidence>
<dbReference type="GO" id="GO:0051431">
    <property type="term" value="F:corticotropin-releasing hormone receptor 2 binding"/>
    <property type="evidence" value="ECO:0007669"/>
    <property type="project" value="InterPro"/>
</dbReference>
<proteinExistence type="inferred from homology"/>
<evidence type="ECO:0000256" key="2">
    <source>
        <dbReference type="ARBA" id="ARBA00009287"/>
    </source>
</evidence>
<evidence type="ECO:0000313" key="10">
    <source>
        <dbReference type="Proteomes" id="UP000261540"/>
    </source>
</evidence>
<evidence type="ECO:0000256" key="6">
    <source>
        <dbReference type="ARBA" id="ARBA00022729"/>
    </source>
</evidence>
<dbReference type="GeneTree" id="ENSGT00940000160568"/>
<dbReference type="GO" id="GO:0005615">
    <property type="term" value="C:extracellular space"/>
    <property type="evidence" value="ECO:0007669"/>
    <property type="project" value="InterPro"/>
</dbReference>
<feature type="domain" description="Corticotropin-releasing factor" evidence="8">
    <location>
        <begin position="206"/>
        <end position="243"/>
    </location>
</feature>
<comment type="function">
    <text evidence="7">Suppresses food intake, delays gastric emptying and decreases heat-induced edema. Might represent an endogenous ligand for maintaining homeostasis after stress.</text>
</comment>
<evidence type="ECO:0000256" key="5">
    <source>
        <dbReference type="ARBA" id="ARBA00022702"/>
    </source>
</evidence>
<evidence type="ECO:0000256" key="7">
    <source>
        <dbReference type="ARBA" id="ARBA00025160"/>
    </source>
</evidence>
<name>A0A3B3Q8Z3_9TELE</name>
<dbReference type="GO" id="GO:0007189">
    <property type="term" value="P:adenylate cyclase-activating G protein-coupled receptor signaling pathway"/>
    <property type="evidence" value="ECO:0007669"/>
    <property type="project" value="TreeGrafter"/>
</dbReference>
<reference evidence="9" key="1">
    <citation type="submission" date="2025-08" db="UniProtKB">
        <authorList>
            <consortium name="Ensembl"/>
        </authorList>
    </citation>
    <scope>IDENTIFICATION</scope>
</reference>
<dbReference type="Pfam" id="PF00473">
    <property type="entry name" value="CRF"/>
    <property type="match status" value="1"/>
</dbReference>